<dbReference type="KEGG" id="bam:Bamb_3368"/>
<dbReference type="EMBL" id="CP000441">
    <property type="protein sequence ID" value="ABI88922.1"/>
    <property type="molecule type" value="Genomic_DNA"/>
</dbReference>
<name>Q0BAA1_BURCM</name>
<proteinExistence type="predicted"/>
<gene>
    <name evidence="1" type="ordered locus">Bamb_3368</name>
</gene>
<evidence type="ECO:0000313" key="2">
    <source>
        <dbReference type="Proteomes" id="UP000000662"/>
    </source>
</evidence>
<evidence type="ECO:0000313" key="1">
    <source>
        <dbReference type="EMBL" id="ABI88922.1"/>
    </source>
</evidence>
<organism evidence="1 2">
    <name type="scientific">Burkholderia ambifaria (strain ATCC BAA-244 / DSM 16087 / CCUG 44356 / LMG 19182 / AMMD)</name>
    <name type="common">Burkholderia cepacia (strain AMMD)</name>
    <dbReference type="NCBI Taxonomy" id="339670"/>
    <lineage>
        <taxon>Bacteria</taxon>
        <taxon>Pseudomonadati</taxon>
        <taxon>Pseudomonadota</taxon>
        <taxon>Betaproteobacteria</taxon>
        <taxon>Burkholderiales</taxon>
        <taxon>Burkholderiaceae</taxon>
        <taxon>Burkholderia</taxon>
        <taxon>Burkholderia cepacia complex</taxon>
    </lineage>
</organism>
<reference evidence="1" key="1">
    <citation type="submission" date="2006-08" db="EMBL/GenBank/DDBJ databases">
        <title>Complete sequence of Chromosome 2 of Burkholderia cepacia AMMD.</title>
        <authorList>
            <consortium name="US DOE Joint Genome Institute"/>
            <person name="Copeland A."/>
            <person name="Lucas S."/>
            <person name="Lapidus A."/>
            <person name="Barry K."/>
            <person name="Detter J.C."/>
            <person name="Glavina del Rio T."/>
            <person name="Hammon N."/>
            <person name="Israni S."/>
            <person name="Pitluck S."/>
            <person name="Bruce D."/>
            <person name="Chain P."/>
            <person name="Malfatti S."/>
            <person name="Shin M."/>
            <person name="Vergez L."/>
            <person name="Schmutz J."/>
            <person name="Larimer F."/>
            <person name="Land M."/>
            <person name="Hauser L."/>
            <person name="Kyrpides N."/>
            <person name="Kim E."/>
            <person name="Parke J."/>
            <person name="Coenye T."/>
            <person name="Konstantinidis K."/>
            <person name="Ramette A."/>
            <person name="Tiedje J."/>
            <person name="Richardson P."/>
        </authorList>
    </citation>
    <scope>NUCLEOTIDE SEQUENCE</scope>
    <source>
        <strain evidence="1">AMMD</strain>
    </source>
</reference>
<keyword evidence="2" id="KW-1185">Reference proteome</keyword>
<accession>Q0BAA1</accession>
<sequence length="104" mass="10782">MRWLPDAVAMKPALTCRLCAASGTKIARAIAVVDAGSVMSTKRHVSAAALSSADEMRVPDGRTGPPAAPFRCPASWAPNACFPLASRADDCSAQRGDVLGRATK</sequence>
<protein>
    <submittedName>
        <fullName evidence="1">Uncharacterized protein</fullName>
    </submittedName>
</protein>
<dbReference type="AlphaFoldDB" id="Q0BAA1"/>
<dbReference type="Proteomes" id="UP000000662">
    <property type="component" value="Chromosome 2"/>
</dbReference>